<dbReference type="GO" id="GO:0071555">
    <property type="term" value="P:cell wall organization"/>
    <property type="evidence" value="ECO:0007669"/>
    <property type="project" value="TreeGrafter"/>
</dbReference>
<sequence length="375" mass="39212">MHIPPFLIAGLLALLFTYAIAYEMRWVAQGLGAMAPPGGRHIHTHPVPRLGGLAIFGGALLALLVTLPIDQPVALVRETRYVVLAVPYKPPPLPVVGILLGAAAITALGAFDDVRSLPGRVKFPLIYAIATIPVWFGMTTDFMTHPVTGAVVPLGMAGKVFTVVWLGSMAIAMNSIDGVDGLAAGVSVITGMTLLSAAAYRHDVLAMTLAAAAAGSALGFLRHNFNPAQSFMGDSGSMLLGFLLGAAAVQGLAKAATALSLAVPVLALALPILDTGYAIVRRYRNGVSIFVPDRGHLHHRLLDRGLSQRQVVFTLWLLSAILGLGGLAAAGINRMLSLVLLTVIAVFLVVLGWRLGLAHLHRPHAAELPGPANLP</sequence>
<evidence type="ECO:0000256" key="2">
    <source>
        <dbReference type="ARBA" id="ARBA00022475"/>
    </source>
</evidence>
<dbReference type="Pfam" id="PF00953">
    <property type="entry name" value="Glycos_transf_4"/>
    <property type="match status" value="1"/>
</dbReference>
<feature type="binding site" evidence="7">
    <location>
        <position position="174"/>
    </location>
    <ligand>
        <name>Mg(2+)</name>
        <dbReference type="ChEBI" id="CHEBI:18420"/>
    </ligand>
</feature>
<feature type="transmembrane region" description="Helical" evidence="8">
    <location>
        <begin position="150"/>
        <end position="172"/>
    </location>
</feature>
<dbReference type="InterPro" id="IPR000715">
    <property type="entry name" value="Glycosyl_transferase_4"/>
</dbReference>
<feature type="transmembrane region" description="Helical" evidence="8">
    <location>
        <begin position="179"/>
        <end position="198"/>
    </location>
</feature>
<dbReference type="PANTHER" id="PTHR22926">
    <property type="entry name" value="PHOSPHO-N-ACETYLMURAMOYL-PENTAPEPTIDE-TRANSFERASE"/>
    <property type="match status" value="1"/>
</dbReference>
<dbReference type="AlphaFoldDB" id="A0A537LZ19"/>
<name>A0A537LZ19_9BACT</name>
<dbReference type="GO" id="GO:0009103">
    <property type="term" value="P:lipopolysaccharide biosynthetic process"/>
    <property type="evidence" value="ECO:0007669"/>
    <property type="project" value="TreeGrafter"/>
</dbReference>
<dbReference type="CDD" id="cd06853">
    <property type="entry name" value="GT_WecA_like"/>
    <property type="match status" value="1"/>
</dbReference>
<dbReference type="GO" id="GO:0044038">
    <property type="term" value="P:cell wall macromolecule biosynthetic process"/>
    <property type="evidence" value="ECO:0007669"/>
    <property type="project" value="TreeGrafter"/>
</dbReference>
<comment type="caution">
    <text evidence="9">The sequence shown here is derived from an EMBL/GenBank/DDBJ whole genome shotgun (WGS) entry which is preliminary data.</text>
</comment>
<feature type="transmembrane region" description="Helical" evidence="8">
    <location>
        <begin position="93"/>
        <end position="111"/>
    </location>
</feature>
<dbReference type="GO" id="GO:0005886">
    <property type="term" value="C:plasma membrane"/>
    <property type="evidence" value="ECO:0007669"/>
    <property type="project" value="UniProtKB-SubCell"/>
</dbReference>
<dbReference type="Proteomes" id="UP000315217">
    <property type="component" value="Unassembled WGS sequence"/>
</dbReference>
<evidence type="ECO:0000313" key="10">
    <source>
        <dbReference type="Proteomes" id="UP000315217"/>
    </source>
</evidence>
<dbReference type="GO" id="GO:0046872">
    <property type="term" value="F:metal ion binding"/>
    <property type="evidence" value="ECO:0007669"/>
    <property type="project" value="UniProtKB-KW"/>
</dbReference>
<evidence type="ECO:0000256" key="5">
    <source>
        <dbReference type="ARBA" id="ARBA00022989"/>
    </source>
</evidence>
<evidence type="ECO:0000256" key="4">
    <source>
        <dbReference type="ARBA" id="ARBA00022692"/>
    </source>
</evidence>
<feature type="transmembrane region" description="Helical" evidence="8">
    <location>
        <begin position="311"/>
        <end position="332"/>
    </location>
</feature>
<evidence type="ECO:0000256" key="1">
    <source>
        <dbReference type="ARBA" id="ARBA00004651"/>
    </source>
</evidence>
<keyword evidence="6 8" id="KW-0472">Membrane</keyword>
<organism evidence="9 10">
    <name type="scientific">Candidatus Segetimicrobium genomatis</name>
    <dbReference type="NCBI Taxonomy" id="2569760"/>
    <lineage>
        <taxon>Bacteria</taxon>
        <taxon>Bacillati</taxon>
        <taxon>Candidatus Sysuimicrobiota</taxon>
        <taxon>Candidatus Sysuimicrobiia</taxon>
        <taxon>Candidatus Sysuimicrobiales</taxon>
        <taxon>Candidatus Segetimicrobiaceae</taxon>
        <taxon>Candidatus Segetimicrobium</taxon>
    </lineage>
</organism>
<feature type="transmembrane region" description="Helical" evidence="8">
    <location>
        <begin position="233"/>
        <end position="253"/>
    </location>
</feature>
<feature type="transmembrane region" description="Helical" evidence="8">
    <location>
        <begin position="50"/>
        <end position="69"/>
    </location>
</feature>
<keyword evidence="4 8" id="KW-0812">Transmembrane</keyword>
<reference evidence="9 10" key="1">
    <citation type="journal article" date="2019" name="Nat. Microbiol.">
        <title>Mediterranean grassland soil C-N compound turnover is dependent on rainfall and depth, and is mediated by genomically divergent microorganisms.</title>
        <authorList>
            <person name="Diamond S."/>
            <person name="Andeer P.F."/>
            <person name="Li Z."/>
            <person name="Crits-Christoph A."/>
            <person name="Burstein D."/>
            <person name="Anantharaman K."/>
            <person name="Lane K.R."/>
            <person name="Thomas B.C."/>
            <person name="Pan C."/>
            <person name="Northen T.R."/>
            <person name="Banfield J.F."/>
        </authorList>
    </citation>
    <scope>NUCLEOTIDE SEQUENCE [LARGE SCALE GENOMIC DNA]</scope>
    <source>
        <strain evidence="9">NP_1</strain>
    </source>
</reference>
<evidence type="ECO:0000256" key="3">
    <source>
        <dbReference type="ARBA" id="ARBA00022679"/>
    </source>
</evidence>
<proteinExistence type="predicted"/>
<comment type="cofactor">
    <cofactor evidence="7">
        <name>Mg(2+)</name>
        <dbReference type="ChEBI" id="CHEBI:18420"/>
    </cofactor>
</comment>
<keyword evidence="7" id="KW-0460">Magnesium</keyword>
<dbReference type="EMBL" id="VBAI01000009">
    <property type="protein sequence ID" value="TMJ13269.1"/>
    <property type="molecule type" value="Genomic_DNA"/>
</dbReference>
<accession>A0A537LZ19</accession>
<feature type="transmembrane region" description="Helical" evidence="8">
    <location>
        <begin position="338"/>
        <end position="357"/>
    </location>
</feature>
<evidence type="ECO:0000256" key="6">
    <source>
        <dbReference type="ARBA" id="ARBA00023136"/>
    </source>
</evidence>
<feature type="transmembrane region" description="Helical" evidence="8">
    <location>
        <begin position="123"/>
        <end position="144"/>
    </location>
</feature>
<evidence type="ECO:0000313" key="9">
    <source>
        <dbReference type="EMBL" id="TMJ13269.1"/>
    </source>
</evidence>
<feature type="binding site" evidence="7">
    <location>
        <position position="234"/>
    </location>
    <ligand>
        <name>Mg(2+)</name>
        <dbReference type="ChEBI" id="CHEBI:18420"/>
    </ligand>
</feature>
<gene>
    <name evidence="9" type="ORF">E6G98_00820</name>
</gene>
<feature type="transmembrane region" description="Helical" evidence="8">
    <location>
        <begin position="6"/>
        <end position="24"/>
    </location>
</feature>
<keyword evidence="7" id="KW-0479">Metal-binding</keyword>
<evidence type="ECO:0000256" key="7">
    <source>
        <dbReference type="PIRSR" id="PIRSR600715-1"/>
    </source>
</evidence>
<protein>
    <submittedName>
        <fullName evidence="9">Undecaprenyl/decaprenyl-phosphate alpha-N-acetylglucosaminyl 1-phosphate transferase</fullName>
    </submittedName>
</protein>
<dbReference type="GO" id="GO:0016780">
    <property type="term" value="F:phosphotransferase activity, for other substituted phosphate groups"/>
    <property type="evidence" value="ECO:0007669"/>
    <property type="project" value="InterPro"/>
</dbReference>
<keyword evidence="2" id="KW-1003">Cell membrane</keyword>
<feature type="transmembrane region" description="Helical" evidence="8">
    <location>
        <begin position="259"/>
        <end position="280"/>
    </location>
</feature>
<evidence type="ECO:0000256" key="8">
    <source>
        <dbReference type="SAM" id="Phobius"/>
    </source>
</evidence>
<feature type="transmembrane region" description="Helical" evidence="8">
    <location>
        <begin position="204"/>
        <end position="221"/>
    </location>
</feature>
<comment type="subcellular location">
    <subcellularLocation>
        <location evidence="1">Cell membrane</location>
        <topology evidence="1">Multi-pass membrane protein</topology>
    </subcellularLocation>
</comment>
<keyword evidence="3 9" id="KW-0808">Transferase</keyword>
<dbReference type="PANTHER" id="PTHR22926:SF3">
    <property type="entry name" value="UNDECAPRENYL-PHOSPHATE ALPHA-N-ACETYLGLUCOSAMINYL 1-PHOSPHATE TRANSFERASE"/>
    <property type="match status" value="1"/>
</dbReference>
<keyword evidence="5 8" id="KW-1133">Transmembrane helix</keyword>